<dbReference type="PANTHER" id="PTHR42085:SF1">
    <property type="entry name" value="F-BOX DOMAIN-CONTAINING PROTEIN"/>
    <property type="match status" value="1"/>
</dbReference>
<comment type="caution">
    <text evidence="2">The sequence shown here is derived from an EMBL/GenBank/DDBJ whole genome shotgun (WGS) entry which is preliminary data.</text>
</comment>
<gene>
    <name evidence="2" type="ORF">EK21DRAFT_107641</name>
</gene>
<dbReference type="Pfam" id="PF24864">
    <property type="entry name" value="DUF7730"/>
    <property type="match status" value="1"/>
</dbReference>
<keyword evidence="3" id="KW-1185">Reference proteome</keyword>
<dbReference type="InterPro" id="IPR056632">
    <property type="entry name" value="DUF7730"/>
</dbReference>
<sequence>MATRKLRSKEELQRAVKANPELSQTELLGADIPTSTFEAMAAGLLSAADFVDLGLAKWAKVLHEPSLKDEVIEDSPDAIPLPPPPKLENFLKLPREIRTNVYEMAIYTGQPIRPHLCDEAASTFGAPDGINFHDQCQHSRVKPNHSAISNFLGITRVSKEVRAEALPCFYSNNEFKIDQDTAIYFMRLQQLGRFHMLRHIRFGIDLHREEWTAQI</sequence>
<dbReference type="PANTHER" id="PTHR42085">
    <property type="entry name" value="F-BOX DOMAIN-CONTAINING PROTEIN"/>
    <property type="match status" value="1"/>
</dbReference>
<dbReference type="EMBL" id="ML978159">
    <property type="protein sequence ID" value="KAF2035009.1"/>
    <property type="molecule type" value="Genomic_DNA"/>
</dbReference>
<dbReference type="Proteomes" id="UP000799777">
    <property type="component" value="Unassembled WGS sequence"/>
</dbReference>
<evidence type="ECO:0000313" key="3">
    <source>
        <dbReference type="Proteomes" id="UP000799777"/>
    </source>
</evidence>
<dbReference type="AlphaFoldDB" id="A0A9P4LTS3"/>
<organism evidence="2 3">
    <name type="scientific">Setomelanomma holmii</name>
    <dbReference type="NCBI Taxonomy" id="210430"/>
    <lineage>
        <taxon>Eukaryota</taxon>
        <taxon>Fungi</taxon>
        <taxon>Dikarya</taxon>
        <taxon>Ascomycota</taxon>
        <taxon>Pezizomycotina</taxon>
        <taxon>Dothideomycetes</taxon>
        <taxon>Pleosporomycetidae</taxon>
        <taxon>Pleosporales</taxon>
        <taxon>Pleosporineae</taxon>
        <taxon>Phaeosphaeriaceae</taxon>
        <taxon>Setomelanomma</taxon>
    </lineage>
</organism>
<protein>
    <recommendedName>
        <fullName evidence="1">DUF7730 domain-containing protein</fullName>
    </recommendedName>
</protein>
<name>A0A9P4LTS3_9PLEO</name>
<reference evidence="2" key="1">
    <citation type="journal article" date="2020" name="Stud. Mycol.">
        <title>101 Dothideomycetes genomes: a test case for predicting lifestyles and emergence of pathogens.</title>
        <authorList>
            <person name="Haridas S."/>
            <person name="Albert R."/>
            <person name="Binder M."/>
            <person name="Bloem J."/>
            <person name="Labutti K."/>
            <person name="Salamov A."/>
            <person name="Andreopoulos B."/>
            <person name="Baker S."/>
            <person name="Barry K."/>
            <person name="Bills G."/>
            <person name="Bluhm B."/>
            <person name="Cannon C."/>
            <person name="Castanera R."/>
            <person name="Culley D."/>
            <person name="Daum C."/>
            <person name="Ezra D."/>
            <person name="Gonzalez J."/>
            <person name="Henrissat B."/>
            <person name="Kuo A."/>
            <person name="Liang C."/>
            <person name="Lipzen A."/>
            <person name="Lutzoni F."/>
            <person name="Magnuson J."/>
            <person name="Mondo S."/>
            <person name="Nolan M."/>
            <person name="Ohm R."/>
            <person name="Pangilinan J."/>
            <person name="Park H.-J."/>
            <person name="Ramirez L."/>
            <person name="Alfaro M."/>
            <person name="Sun H."/>
            <person name="Tritt A."/>
            <person name="Yoshinaga Y."/>
            <person name="Zwiers L.-H."/>
            <person name="Turgeon B."/>
            <person name="Goodwin S."/>
            <person name="Spatafora J."/>
            <person name="Crous P."/>
            <person name="Grigoriev I."/>
        </authorList>
    </citation>
    <scope>NUCLEOTIDE SEQUENCE</scope>
    <source>
        <strain evidence="2">CBS 110217</strain>
    </source>
</reference>
<proteinExistence type="predicted"/>
<feature type="domain" description="DUF7730" evidence="1">
    <location>
        <begin position="90"/>
        <end position="208"/>
    </location>
</feature>
<evidence type="ECO:0000313" key="2">
    <source>
        <dbReference type="EMBL" id="KAF2035009.1"/>
    </source>
</evidence>
<evidence type="ECO:0000259" key="1">
    <source>
        <dbReference type="Pfam" id="PF24864"/>
    </source>
</evidence>
<dbReference type="InterPro" id="IPR038883">
    <property type="entry name" value="AN11006-like"/>
</dbReference>
<dbReference type="OrthoDB" id="62952at2759"/>
<accession>A0A9P4LTS3</accession>